<keyword evidence="14 15" id="KW-0395">Inflammatory response</keyword>
<dbReference type="GO" id="GO:0045087">
    <property type="term" value="P:innate immune response"/>
    <property type="evidence" value="ECO:0007669"/>
    <property type="project" value="UniProtKB-UniRule"/>
</dbReference>
<dbReference type="FunFam" id="3.40.50.10140:FF:000001">
    <property type="entry name" value="Toll-like receptor 2"/>
    <property type="match status" value="1"/>
</dbReference>
<dbReference type="EMBL" id="MK273047">
    <property type="protein sequence ID" value="QDE10491.1"/>
    <property type="molecule type" value="mRNA"/>
</dbReference>
<feature type="disulfide bond" evidence="16">
    <location>
        <begin position="359"/>
        <end position="388"/>
    </location>
</feature>
<keyword evidence="10 17" id="KW-0472">Membrane</keyword>
<keyword evidence="6 18" id="KW-0732">Signal</keyword>
<evidence type="ECO:0000313" key="20">
    <source>
        <dbReference type="EMBL" id="QDE10491.1"/>
    </source>
</evidence>
<dbReference type="SMR" id="A0A4Y5WS54"/>
<reference evidence="20" key="1">
    <citation type="submission" date="2018-12" db="EMBL/GenBank/DDBJ databases">
        <title>Genome-wide identification and characterization of Toll-like receptor gene family in spotted sea bass (Lateolabrax maculatus) and their involvement in host immune response to Vibrio harveyi infection.</title>
        <authorList>
            <person name="Fan H."/>
            <person name="Wen H."/>
            <person name="Wang L."/>
            <person name="Li Y."/>
        </authorList>
    </citation>
    <scope>NUCLEOTIDE SEQUENCE</scope>
</reference>
<evidence type="ECO:0000259" key="19">
    <source>
        <dbReference type="PROSITE" id="PS50104"/>
    </source>
</evidence>
<dbReference type="Gene3D" id="3.80.10.10">
    <property type="entry name" value="Ribonuclease Inhibitor"/>
    <property type="match status" value="1"/>
</dbReference>
<keyword evidence="7" id="KW-0677">Repeat</keyword>
<dbReference type="PROSITE" id="PS50104">
    <property type="entry name" value="TIR"/>
    <property type="match status" value="1"/>
</dbReference>
<dbReference type="InterPro" id="IPR001611">
    <property type="entry name" value="Leu-rich_rpt"/>
</dbReference>
<dbReference type="InterPro" id="IPR000157">
    <property type="entry name" value="TIR_dom"/>
</dbReference>
<dbReference type="InterPro" id="IPR035897">
    <property type="entry name" value="Toll_tir_struct_dom_sf"/>
</dbReference>
<dbReference type="Gene3D" id="3.40.50.10140">
    <property type="entry name" value="Toll/interleukin-1 receptor homology (TIR) domain"/>
    <property type="match status" value="1"/>
</dbReference>
<accession>A0A4Y5WS54</accession>
<keyword evidence="4" id="KW-0433">Leucine-rich repeat</keyword>
<evidence type="ECO:0000256" key="4">
    <source>
        <dbReference type="ARBA" id="ARBA00022614"/>
    </source>
</evidence>
<dbReference type="PANTHER" id="PTHR24365:SF17">
    <property type="entry name" value="TOLL-LIKE RECEPTOR 2"/>
    <property type="match status" value="1"/>
</dbReference>
<keyword evidence="5 17" id="KW-0812">Transmembrane</keyword>
<evidence type="ECO:0000256" key="18">
    <source>
        <dbReference type="SAM" id="SignalP"/>
    </source>
</evidence>
<feature type="chain" id="PRO_5021199392" description="Toll-like receptor 2" evidence="18">
    <location>
        <begin position="22"/>
        <end position="829"/>
    </location>
</feature>
<dbReference type="SUPFAM" id="SSF52200">
    <property type="entry name" value="Toll/Interleukin receptor TIR domain"/>
    <property type="match status" value="1"/>
</dbReference>
<dbReference type="GO" id="GO:0002224">
    <property type="term" value="P:toll-like receptor signaling pathway"/>
    <property type="evidence" value="ECO:0007669"/>
    <property type="project" value="UniProtKB-UniRule"/>
</dbReference>
<keyword evidence="8 15" id="KW-0391">Immunity</keyword>
<feature type="transmembrane region" description="Helical" evidence="17">
    <location>
        <begin position="605"/>
        <end position="627"/>
    </location>
</feature>
<evidence type="ECO:0000256" key="9">
    <source>
        <dbReference type="ARBA" id="ARBA00022989"/>
    </source>
</evidence>
<dbReference type="SMART" id="SM00255">
    <property type="entry name" value="TIR"/>
    <property type="match status" value="1"/>
</dbReference>
<feature type="disulfide bond" evidence="16">
    <location>
        <begin position="440"/>
        <end position="462"/>
    </location>
</feature>
<sequence length="829" mass="93753">MGLQTNLYFILLFVLLSLSWGQGSDPDGERSSCDHCDLQLSCNCSYGGFTSVPTVTDRALTLDLSFNNISMVTVNDLTGHARLRALSLHGNRIAAIHPSAFDSLWSLEELDLSDNQLTALNHKWFSKLGALQSLNLLNNPYSCLGSHPVFQSLVRLRRLWFGGPALEELKRGDLSGVTQLDELTVHANNLASYESGALGDIWPLGRVTLRLHGPFLRYDTDVASAVLGDVTYPETPIVLEDLHLITNESVQSFRETARRRIRSISFHNFSVSDEAIVNFLMVIDRAPVTTLIMDGVTLTGEGRWEPASWTDQKNIDEFFIRNVVVLDVFKFVSFLELRFLLQYPRKVSVINSQVFVMPCNTSHLLSSLQYLDLSDNLLTDMTLAETLCNGDGTLKDLRVLNISGNALKSFSMVSHLVEKLSKLTHLDISRNGYSSMPQGCSWPTTLRYLNISRAKLTTTTPCLPATLEVLDLSNNDLKSFFLILPALRELHLSGNKFLRLPPGWLFPSLQTLTIQSNTLNMFDRSDVQSYKRLQSLQAGQNKFVCSCDFVAFLQSGLKGGGHALLTDGDVHLTDGGESYVCDSPLYLQGEPVGRVRLSVVECHQVLFVSVICGMVLFAAVLVCVLLWRLHAFWYLKMTWAWLRAKRSSRRRRRYRDGAGSEPLLSYDAFVSYSERDASWVENFLVPELEDPRHNDGNSVNPRTPRPLTLCLHKRDFLPGHWIVDNIMSAMERSRRTVFVLSENFVQSDWCRYELDFSHFWLFDGNSGGDAAILILLEPLSKNDIPKRFCKLRKLMSSTTYLEWPQEEERSGEFWRSLRNALRGEEEEDD</sequence>
<evidence type="ECO:0000256" key="5">
    <source>
        <dbReference type="ARBA" id="ARBA00022692"/>
    </source>
</evidence>
<dbReference type="InterPro" id="IPR003591">
    <property type="entry name" value="Leu-rich_rpt_typical-subtyp"/>
</dbReference>
<feature type="domain" description="TIR" evidence="19">
    <location>
        <begin position="664"/>
        <end position="821"/>
    </location>
</feature>
<protein>
    <recommendedName>
        <fullName evidence="15">Toll-like receptor 2</fullName>
    </recommendedName>
</protein>
<dbReference type="InterPro" id="IPR017241">
    <property type="entry name" value="Toll-like_receptor"/>
</dbReference>
<dbReference type="GO" id="GO:0005886">
    <property type="term" value="C:plasma membrane"/>
    <property type="evidence" value="ECO:0007669"/>
    <property type="project" value="TreeGrafter"/>
</dbReference>
<gene>
    <name evidence="20" type="primary">tlr2</name>
</gene>
<evidence type="ECO:0000256" key="15">
    <source>
        <dbReference type="PIRNR" id="PIRNR037595"/>
    </source>
</evidence>
<evidence type="ECO:0000256" key="8">
    <source>
        <dbReference type="ARBA" id="ARBA00022859"/>
    </source>
</evidence>
<evidence type="ECO:0000256" key="3">
    <source>
        <dbReference type="ARBA" id="ARBA00022588"/>
    </source>
</evidence>
<dbReference type="PRINTS" id="PR01537">
    <property type="entry name" value="INTRLKN1R1F"/>
</dbReference>
<evidence type="ECO:0000256" key="7">
    <source>
        <dbReference type="ARBA" id="ARBA00022737"/>
    </source>
</evidence>
<comment type="function">
    <text evidence="15">Cooperates with LY96 to mediate the innate immune response to bacterial lipoproteins and other microbial cell wall components. Cooperates with TLR1 or TLR6 to mediate the innate immune response to bacterial lipoproteins or lipopeptides. Acts via MYD88 and TRAF6, leading to NF-kappa-B activation, cytokine secretion and the inflammatory response.</text>
</comment>
<organism evidence="20">
    <name type="scientific">Lateolabrax maculatus</name>
    <name type="common">Spotted sea bass</name>
    <dbReference type="NCBI Taxonomy" id="315492"/>
    <lineage>
        <taxon>Eukaryota</taxon>
        <taxon>Metazoa</taxon>
        <taxon>Chordata</taxon>
        <taxon>Craniata</taxon>
        <taxon>Vertebrata</taxon>
        <taxon>Euteleostomi</taxon>
        <taxon>Actinopterygii</taxon>
        <taxon>Neopterygii</taxon>
        <taxon>Teleostei</taxon>
        <taxon>Neoteleostei</taxon>
        <taxon>Acanthomorphata</taxon>
        <taxon>Eupercaria</taxon>
        <taxon>Acropomatiformes</taxon>
        <taxon>Lateolabracidae</taxon>
        <taxon>Lateolabrax</taxon>
    </lineage>
</organism>
<evidence type="ECO:0000256" key="1">
    <source>
        <dbReference type="ARBA" id="ARBA00004479"/>
    </source>
</evidence>
<evidence type="ECO:0000256" key="11">
    <source>
        <dbReference type="ARBA" id="ARBA00023157"/>
    </source>
</evidence>
<evidence type="ECO:0000256" key="14">
    <source>
        <dbReference type="ARBA" id="ARBA00023198"/>
    </source>
</evidence>
<keyword evidence="13" id="KW-0325">Glycoprotein</keyword>
<dbReference type="GO" id="GO:0006954">
    <property type="term" value="P:inflammatory response"/>
    <property type="evidence" value="ECO:0007669"/>
    <property type="project" value="UniProtKB-UniRule"/>
</dbReference>
<dbReference type="GO" id="GO:0042497">
    <property type="term" value="F:triacyl lipopeptide binding"/>
    <property type="evidence" value="ECO:0007669"/>
    <property type="project" value="TreeGrafter"/>
</dbReference>
<comment type="subcellular location">
    <subcellularLocation>
        <location evidence="1">Membrane</location>
        <topology evidence="1">Single-pass type I membrane protein</topology>
    </subcellularLocation>
</comment>
<dbReference type="PIRSF" id="PIRSF037595">
    <property type="entry name" value="Toll-like_receptor"/>
    <property type="match status" value="1"/>
</dbReference>
<evidence type="ECO:0000256" key="10">
    <source>
        <dbReference type="ARBA" id="ARBA00023136"/>
    </source>
</evidence>
<evidence type="ECO:0000256" key="12">
    <source>
        <dbReference type="ARBA" id="ARBA00023170"/>
    </source>
</evidence>
<keyword evidence="3 15" id="KW-0399">Innate immunity</keyword>
<dbReference type="GO" id="GO:0004888">
    <property type="term" value="F:transmembrane signaling receptor activity"/>
    <property type="evidence" value="ECO:0007669"/>
    <property type="project" value="InterPro"/>
</dbReference>
<evidence type="ECO:0000256" key="17">
    <source>
        <dbReference type="SAM" id="Phobius"/>
    </source>
</evidence>
<keyword evidence="12 15" id="KW-0675">Receptor</keyword>
<keyword evidence="11 16" id="KW-1015">Disulfide bond</keyword>
<evidence type="ECO:0000256" key="16">
    <source>
        <dbReference type="PIRSR" id="PIRSR037595-2"/>
    </source>
</evidence>
<dbReference type="PRINTS" id="PR00019">
    <property type="entry name" value="LEURICHRPT"/>
</dbReference>
<dbReference type="PANTHER" id="PTHR24365">
    <property type="entry name" value="TOLL-LIKE RECEPTOR"/>
    <property type="match status" value="1"/>
</dbReference>
<keyword evidence="9 17" id="KW-1133">Transmembrane helix</keyword>
<name>A0A4Y5WS54_LATMC</name>
<dbReference type="Pfam" id="PF13855">
    <property type="entry name" value="LRR_8"/>
    <property type="match status" value="2"/>
</dbReference>
<feature type="disulfide bond" evidence="16">
    <location>
        <begin position="36"/>
        <end position="42"/>
    </location>
</feature>
<dbReference type="SMART" id="SM00369">
    <property type="entry name" value="LRR_TYP"/>
    <property type="match status" value="8"/>
</dbReference>
<evidence type="ECO:0000256" key="6">
    <source>
        <dbReference type="ARBA" id="ARBA00022729"/>
    </source>
</evidence>
<dbReference type="Pfam" id="PF01582">
    <property type="entry name" value="TIR"/>
    <property type="match status" value="1"/>
</dbReference>
<evidence type="ECO:0000256" key="13">
    <source>
        <dbReference type="ARBA" id="ARBA00023180"/>
    </source>
</evidence>
<dbReference type="GO" id="GO:0043235">
    <property type="term" value="C:receptor complex"/>
    <property type="evidence" value="ECO:0007669"/>
    <property type="project" value="TreeGrafter"/>
</dbReference>
<evidence type="ECO:0000256" key="2">
    <source>
        <dbReference type="ARBA" id="ARBA00009634"/>
    </source>
</evidence>
<proteinExistence type="evidence at transcript level"/>
<feature type="signal peptide" evidence="18">
    <location>
        <begin position="1"/>
        <end position="21"/>
    </location>
</feature>
<dbReference type="SUPFAM" id="SSF52058">
    <property type="entry name" value="L domain-like"/>
    <property type="match status" value="1"/>
</dbReference>
<comment type="similarity">
    <text evidence="2 15">Belongs to the Toll-like receptor family.</text>
</comment>
<dbReference type="AlphaFoldDB" id="A0A4Y5WS54"/>
<dbReference type="PROSITE" id="PS51450">
    <property type="entry name" value="LRR"/>
    <property type="match status" value="3"/>
</dbReference>
<dbReference type="InterPro" id="IPR032675">
    <property type="entry name" value="LRR_dom_sf"/>
</dbReference>